<dbReference type="RefSeq" id="WP_013490553.1">
    <property type="nucleotide sequence ID" value="NC_014829.1"/>
</dbReference>
<evidence type="ECO:0000256" key="2">
    <source>
        <dbReference type="ARBA" id="ARBA00023315"/>
    </source>
</evidence>
<dbReference type="InterPro" id="IPR002123">
    <property type="entry name" value="Plipid/glycerol_acylTrfase"/>
</dbReference>
<dbReference type="GO" id="GO:0006654">
    <property type="term" value="P:phosphatidic acid biosynthetic process"/>
    <property type="evidence" value="ECO:0007669"/>
    <property type="project" value="TreeGrafter"/>
</dbReference>
<evidence type="ECO:0000259" key="3">
    <source>
        <dbReference type="SMART" id="SM00563"/>
    </source>
</evidence>
<keyword evidence="5" id="KW-1185">Reference proteome</keyword>
<dbReference type="SMART" id="SM00563">
    <property type="entry name" value="PlsC"/>
    <property type="match status" value="1"/>
</dbReference>
<dbReference type="Pfam" id="PF01553">
    <property type="entry name" value="Acyltransferase"/>
    <property type="match status" value="1"/>
</dbReference>
<gene>
    <name evidence="4" type="ordered locus">Bcell_3992</name>
</gene>
<dbReference type="Proteomes" id="UP000001401">
    <property type="component" value="Chromosome"/>
</dbReference>
<name>E6TWG0_EVAC2</name>
<evidence type="ECO:0000313" key="5">
    <source>
        <dbReference type="Proteomes" id="UP000001401"/>
    </source>
</evidence>
<dbReference type="STRING" id="649639.Bcell_3992"/>
<keyword evidence="2 4" id="KW-0012">Acyltransferase</keyword>
<sequence>MIKAERSVLFEHMFSVYNKHLLRKHFHCIYLARRGEKRAGPAIYLVNHSSWWDPLVLFYLNHAVLKENAVAMMSEDGLTRFPFFRKIGAFSVNRQARKSIMTSLQYASEQLKEGKSVFLFPQGEEVHIEKRPLTFFSGAAYLVEKQPSLPVIPISFYHSFFHHQLAEWFISIGKPISIPQRATRKEITALFEKKMTFELDHLRTLAMTEQIDDFQLILHGKSGISEKLESCKQLFKRR</sequence>
<organism evidence="4 5">
    <name type="scientific">Evansella cellulosilytica (strain ATCC 21833 / DSM 2522 / FERM P-1141 / JCM 9156 / N-4)</name>
    <name type="common">Bacillus cellulosilyticus</name>
    <dbReference type="NCBI Taxonomy" id="649639"/>
    <lineage>
        <taxon>Bacteria</taxon>
        <taxon>Bacillati</taxon>
        <taxon>Bacillota</taxon>
        <taxon>Bacilli</taxon>
        <taxon>Bacillales</taxon>
        <taxon>Bacillaceae</taxon>
        <taxon>Evansella</taxon>
    </lineage>
</organism>
<protein>
    <submittedName>
        <fullName evidence="4">Phospholipid/glycerol acyltransferase</fullName>
    </submittedName>
</protein>
<feature type="domain" description="Phospholipid/glycerol acyltransferase" evidence="3">
    <location>
        <begin position="42"/>
        <end position="159"/>
    </location>
</feature>
<dbReference type="PANTHER" id="PTHR10434">
    <property type="entry name" value="1-ACYL-SN-GLYCEROL-3-PHOSPHATE ACYLTRANSFERASE"/>
    <property type="match status" value="1"/>
</dbReference>
<dbReference type="OrthoDB" id="152799at2"/>
<dbReference type="AlphaFoldDB" id="E6TWG0"/>
<dbReference type="GO" id="GO:0005886">
    <property type="term" value="C:plasma membrane"/>
    <property type="evidence" value="ECO:0007669"/>
    <property type="project" value="TreeGrafter"/>
</dbReference>
<proteinExistence type="predicted"/>
<dbReference type="SUPFAM" id="SSF69593">
    <property type="entry name" value="Glycerol-3-phosphate (1)-acyltransferase"/>
    <property type="match status" value="1"/>
</dbReference>
<dbReference type="EMBL" id="CP002394">
    <property type="protein sequence ID" value="ADU32223.1"/>
    <property type="molecule type" value="Genomic_DNA"/>
</dbReference>
<dbReference type="eggNOG" id="COG0204">
    <property type="taxonomic scope" value="Bacteria"/>
</dbReference>
<dbReference type="GO" id="GO:0003841">
    <property type="term" value="F:1-acylglycerol-3-phosphate O-acyltransferase activity"/>
    <property type="evidence" value="ECO:0007669"/>
    <property type="project" value="TreeGrafter"/>
</dbReference>
<dbReference type="PANTHER" id="PTHR10434:SF11">
    <property type="entry name" value="1-ACYL-SN-GLYCEROL-3-PHOSPHATE ACYLTRANSFERASE"/>
    <property type="match status" value="1"/>
</dbReference>
<keyword evidence="1 4" id="KW-0808">Transferase</keyword>
<dbReference type="CDD" id="cd06551">
    <property type="entry name" value="LPLAT"/>
    <property type="match status" value="1"/>
</dbReference>
<dbReference type="KEGG" id="bco:Bcell_3992"/>
<dbReference type="HOGENOM" id="CLU_097817_0_0_9"/>
<reference evidence="4" key="1">
    <citation type="submission" date="2010-12" db="EMBL/GenBank/DDBJ databases">
        <title>Complete sequence of Bacillus cellulosilyticus DSM 2522.</title>
        <authorList>
            <consortium name="US DOE Joint Genome Institute"/>
            <person name="Lucas S."/>
            <person name="Copeland A."/>
            <person name="Lapidus A."/>
            <person name="Cheng J.-F."/>
            <person name="Bruce D."/>
            <person name="Goodwin L."/>
            <person name="Pitluck S."/>
            <person name="Chertkov O."/>
            <person name="Detter J.C."/>
            <person name="Han C."/>
            <person name="Tapia R."/>
            <person name="Land M."/>
            <person name="Hauser L."/>
            <person name="Jeffries C."/>
            <person name="Kyrpides N."/>
            <person name="Ivanova N."/>
            <person name="Mikhailova N."/>
            <person name="Brumm P."/>
            <person name="Mead D."/>
            <person name="Woyke T."/>
        </authorList>
    </citation>
    <scope>NUCLEOTIDE SEQUENCE [LARGE SCALE GENOMIC DNA]</scope>
    <source>
        <strain evidence="4">DSM 2522</strain>
    </source>
</reference>
<evidence type="ECO:0000313" key="4">
    <source>
        <dbReference type="EMBL" id="ADU32223.1"/>
    </source>
</evidence>
<evidence type="ECO:0000256" key="1">
    <source>
        <dbReference type="ARBA" id="ARBA00022679"/>
    </source>
</evidence>
<accession>E6TWG0</accession>